<dbReference type="InterPro" id="IPR001695">
    <property type="entry name" value="Lysyl_oxidase"/>
</dbReference>
<dbReference type="Proteomes" id="UP000272729">
    <property type="component" value="Unassembled WGS sequence"/>
</dbReference>
<reference evidence="2 3" key="1">
    <citation type="submission" date="2018-10" db="EMBL/GenBank/DDBJ databases">
        <title>Sequencing the genomes of 1000 actinobacteria strains.</title>
        <authorList>
            <person name="Klenk H.-P."/>
        </authorList>
    </citation>
    <scope>NUCLEOTIDE SEQUENCE [LARGE SCALE GENOMIC DNA]</scope>
    <source>
        <strain evidence="2 3">DSM 43911</strain>
    </source>
</reference>
<evidence type="ECO:0000313" key="2">
    <source>
        <dbReference type="EMBL" id="RKT74208.1"/>
    </source>
</evidence>
<keyword evidence="3" id="KW-1185">Reference proteome</keyword>
<protein>
    <submittedName>
        <fullName evidence="2">Lysyl oxidase</fullName>
    </submittedName>
</protein>
<comment type="caution">
    <text evidence="2">The sequence shown here is derived from an EMBL/GenBank/DDBJ whole genome shotgun (WGS) entry which is preliminary data.</text>
</comment>
<gene>
    <name evidence="2" type="ORF">DFJ66_7551</name>
</gene>
<dbReference type="GO" id="GO:0005507">
    <property type="term" value="F:copper ion binding"/>
    <property type="evidence" value="ECO:0007669"/>
    <property type="project" value="InterPro"/>
</dbReference>
<evidence type="ECO:0000313" key="3">
    <source>
        <dbReference type="Proteomes" id="UP000272729"/>
    </source>
</evidence>
<dbReference type="RefSeq" id="WP_121228555.1">
    <property type="nucleotide sequence ID" value="NZ_JBIUBA010000018.1"/>
</dbReference>
<accession>A0A495XRB1</accession>
<proteinExistence type="predicted"/>
<dbReference type="Pfam" id="PF01186">
    <property type="entry name" value="Lysyl_oxidase"/>
    <property type="match status" value="1"/>
</dbReference>
<name>A0A495XRB1_9PSEU</name>
<dbReference type="OrthoDB" id="914406at2"/>
<sequence length="312" mass="33648">MIRKLQAAATAAMTVAALGAPVESGPLLPDLRQAPVGCPGGTARDPGQCRDWDVCLVEDPLAANGPCLSTGPAGAVRLRFTTSADNVGDGPLVIYAQRSGAESVMRARQAFQSGVDRSIPGSYETAQRDLPATVYYEPAATHEHWHLLDFEHFMLRTPSGETVANDRKTGFCLGDRYATRDARDLPARPHDLSSPEGRLALFLRENTCRRGEPAALDVKQGISVGYGDDYDYEVDFQWLDLTHVPSGVYDVVNVVNADRALVEKDYENNASSLAISLEWPGGAATPPAVITTAPRVRVLRSCPGEIRCAEQL</sequence>
<organism evidence="2 3">
    <name type="scientific">Saccharothrix variisporea</name>
    <dbReference type="NCBI Taxonomy" id="543527"/>
    <lineage>
        <taxon>Bacteria</taxon>
        <taxon>Bacillati</taxon>
        <taxon>Actinomycetota</taxon>
        <taxon>Actinomycetes</taxon>
        <taxon>Pseudonocardiales</taxon>
        <taxon>Pseudonocardiaceae</taxon>
        <taxon>Saccharothrix</taxon>
    </lineage>
</organism>
<feature type="chain" id="PRO_5038721217" evidence="1">
    <location>
        <begin position="20"/>
        <end position="312"/>
    </location>
</feature>
<evidence type="ECO:0000256" key="1">
    <source>
        <dbReference type="SAM" id="SignalP"/>
    </source>
</evidence>
<keyword evidence="1" id="KW-0732">Signal</keyword>
<feature type="signal peptide" evidence="1">
    <location>
        <begin position="1"/>
        <end position="19"/>
    </location>
</feature>
<dbReference type="GO" id="GO:0016641">
    <property type="term" value="F:oxidoreductase activity, acting on the CH-NH2 group of donors, oxygen as acceptor"/>
    <property type="evidence" value="ECO:0007669"/>
    <property type="project" value="InterPro"/>
</dbReference>
<dbReference type="EMBL" id="RBXR01000001">
    <property type="protein sequence ID" value="RKT74208.1"/>
    <property type="molecule type" value="Genomic_DNA"/>
</dbReference>
<dbReference type="AlphaFoldDB" id="A0A495XRB1"/>